<keyword evidence="1" id="KW-0472">Membrane</keyword>
<evidence type="ECO:0000256" key="1">
    <source>
        <dbReference type="SAM" id="Phobius"/>
    </source>
</evidence>
<dbReference type="EMBL" id="QQAY01000005">
    <property type="protein sequence ID" value="RDI42223.1"/>
    <property type="molecule type" value="Genomic_DNA"/>
</dbReference>
<keyword evidence="3" id="KW-1185">Reference proteome</keyword>
<proteinExistence type="predicted"/>
<evidence type="ECO:0000313" key="3">
    <source>
        <dbReference type="Proteomes" id="UP000255326"/>
    </source>
</evidence>
<dbReference type="Proteomes" id="UP000255326">
    <property type="component" value="Unassembled WGS sequence"/>
</dbReference>
<keyword evidence="1" id="KW-0812">Transmembrane</keyword>
<feature type="transmembrane region" description="Helical" evidence="1">
    <location>
        <begin position="20"/>
        <end position="49"/>
    </location>
</feature>
<accession>A0A370GJV3</accession>
<gene>
    <name evidence="2" type="ORF">DFR59_10562</name>
</gene>
<dbReference type="AlphaFoldDB" id="A0A370GJV3"/>
<comment type="caution">
    <text evidence="2">The sequence shown here is derived from an EMBL/GenBank/DDBJ whole genome shotgun (WGS) entry which is preliminary data.</text>
</comment>
<reference evidence="2 3" key="1">
    <citation type="submission" date="2018-07" db="EMBL/GenBank/DDBJ databases">
        <title>Genomic Encyclopedia of Type Strains, Phase IV (KMG-IV): sequencing the most valuable type-strain genomes for metagenomic binning, comparative biology and taxonomic classification.</title>
        <authorList>
            <person name="Goeker M."/>
        </authorList>
    </citation>
    <scope>NUCLEOTIDE SEQUENCE [LARGE SCALE GENOMIC DNA]</scope>
    <source>
        <strain evidence="2 3">DSM 25281</strain>
    </source>
</reference>
<sequence length="51" mass="5734">MSFWGKKESEGERFLFLDVVFSLLEIGCFGVGCAVPILIISMVLIFMVITF</sequence>
<protein>
    <submittedName>
        <fullName evidence="2">Uncharacterized protein</fullName>
    </submittedName>
</protein>
<name>A0A370GJV3_9BACI</name>
<evidence type="ECO:0000313" key="2">
    <source>
        <dbReference type="EMBL" id="RDI42223.1"/>
    </source>
</evidence>
<keyword evidence="1" id="KW-1133">Transmembrane helix</keyword>
<organism evidence="2 3">
    <name type="scientific">Falsibacillus pallidus</name>
    <dbReference type="NCBI Taxonomy" id="493781"/>
    <lineage>
        <taxon>Bacteria</taxon>
        <taxon>Bacillati</taxon>
        <taxon>Bacillota</taxon>
        <taxon>Bacilli</taxon>
        <taxon>Bacillales</taxon>
        <taxon>Bacillaceae</taxon>
        <taxon>Falsibacillus</taxon>
    </lineage>
</organism>